<gene>
    <name evidence="1" type="ORF">TCEB3V08_LOCUS508</name>
</gene>
<proteinExistence type="predicted"/>
<evidence type="ECO:0000313" key="1">
    <source>
        <dbReference type="EMBL" id="CAD7392485.1"/>
    </source>
</evidence>
<reference evidence="1" key="1">
    <citation type="submission" date="2020-11" db="EMBL/GenBank/DDBJ databases">
        <authorList>
            <person name="Tran Van P."/>
        </authorList>
    </citation>
    <scope>NUCLEOTIDE SEQUENCE</scope>
</reference>
<protein>
    <submittedName>
        <fullName evidence="1">Uncharacterized protein</fullName>
    </submittedName>
</protein>
<name>A0A7R9GP85_TIMCR</name>
<dbReference type="AlphaFoldDB" id="A0A7R9GP85"/>
<accession>A0A7R9GP85</accession>
<dbReference type="EMBL" id="OC316553">
    <property type="protein sequence ID" value="CAD7392485.1"/>
    <property type="molecule type" value="Genomic_DNA"/>
</dbReference>
<sequence length="85" mass="9729">MSAFLFFHESCVEYDMDMIASGQCELMQSGVKDKPYPDCCNVYTCSDKDYRSDEVIQLTIQQQQDGGSYRCPCSSEIGLQRLEYV</sequence>
<organism evidence="1">
    <name type="scientific">Timema cristinae</name>
    <name type="common">Walking stick</name>
    <dbReference type="NCBI Taxonomy" id="61476"/>
    <lineage>
        <taxon>Eukaryota</taxon>
        <taxon>Metazoa</taxon>
        <taxon>Ecdysozoa</taxon>
        <taxon>Arthropoda</taxon>
        <taxon>Hexapoda</taxon>
        <taxon>Insecta</taxon>
        <taxon>Pterygota</taxon>
        <taxon>Neoptera</taxon>
        <taxon>Polyneoptera</taxon>
        <taxon>Phasmatodea</taxon>
        <taxon>Timematodea</taxon>
        <taxon>Timematoidea</taxon>
        <taxon>Timematidae</taxon>
        <taxon>Timema</taxon>
    </lineage>
</organism>